<dbReference type="Proteomes" id="UP000292886">
    <property type="component" value="Chromosome"/>
</dbReference>
<accession>A0A4P6YSK2</accession>
<reference evidence="2" key="1">
    <citation type="submission" date="2019-03" db="EMBL/GenBank/DDBJ databases">
        <title>Weissella sp. 26KH-42 Genome sequencing.</title>
        <authorList>
            <person name="Heo J."/>
            <person name="Kim S.-J."/>
            <person name="Kim J.-S."/>
            <person name="Hong S.-B."/>
            <person name="Kwon S.-W."/>
        </authorList>
    </citation>
    <scope>NUCLEOTIDE SEQUENCE [LARGE SCALE GENOMIC DNA]</scope>
    <source>
        <strain evidence="2">26KH-42</strain>
    </source>
</reference>
<keyword evidence="2" id="KW-1185">Reference proteome</keyword>
<gene>
    <name evidence="1" type="ORF">EQG49_03815</name>
</gene>
<evidence type="ECO:0000313" key="2">
    <source>
        <dbReference type="Proteomes" id="UP000292886"/>
    </source>
</evidence>
<name>A0A4P6YSK2_9LACO</name>
<evidence type="ECO:0000313" key="1">
    <source>
        <dbReference type="EMBL" id="QBO35646.1"/>
    </source>
</evidence>
<dbReference type="RefSeq" id="WP_133362725.1">
    <property type="nucleotide sequence ID" value="NZ_CP037940.1"/>
</dbReference>
<sequence length="75" mass="8585">MGLDEFYATDLYTEADGILKSQLALWQNTLRGTFADQDAVLKFSVKVKHLKRSTHAYVREANSGWLFDFNVNQTV</sequence>
<dbReference type="EMBL" id="CP037940">
    <property type="protein sequence ID" value="QBO35646.1"/>
    <property type="molecule type" value="Genomic_DNA"/>
</dbReference>
<protein>
    <submittedName>
        <fullName evidence="1">Uncharacterized protein</fullName>
    </submittedName>
</protein>
<dbReference type="KEGG" id="wei:EQG49_03815"/>
<proteinExistence type="predicted"/>
<organism evidence="1 2">
    <name type="scientific">Periweissella cryptocerci</name>
    <dbReference type="NCBI Taxonomy" id="2506420"/>
    <lineage>
        <taxon>Bacteria</taxon>
        <taxon>Bacillati</taxon>
        <taxon>Bacillota</taxon>
        <taxon>Bacilli</taxon>
        <taxon>Lactobacillales</taxon>
        <taxon>Lactobacillaceae</taxon>
        <taxon>Periweissella</taxon>
    </lineage>
</organism>
<dbReference type="AlphaFoldDB" id="A0A4P6YSK2"/>